<evidence type="ECO:0000313" key="2">
    <source>
        <dbReference type="EMBL" id="KAL3515885.1"/>
    </source>
</evidence>
<name>A0ABD2Z8U5_9GENT</name>
<evidence type="ECO:0000313" key="3">
    <source>
        <dbReference type="Proteomes" id="UP001630127"/>
    </source>
</evidence>
<keyword evidence="3" id="KW-1185">Reference proteome</keyword>
<feature type="transmembrane region" description="Helical" evidence="1">
    <location>
        <begin position="39"/>
        <end position="58"/>
    </location>
</feature>
<feature type="transmembrane region" description="Helical" evidence="1">
    <location>
        <begin position="189"/>
        <end position="209"/>
    </location>
</feature>
<dbReference type="Proteomes" id="UP001630127">
    <property type="component" value="Unassembled WGS sequence"/>
</dbReference>
<sequence length="211" mass="24513">MVEIQEIRRQILTALEALEMRKSALAMEGLDLENRGDDVITGLTNIMISWVALAFISACLQSKFLGGSMSLVFIALLMIVVGWGNAFVMARRRIRWMAALMDDFKRKKTILNEDVKQLVIELHRTQKACQSKVTPVLEDFPAFNDGVGYIFHNTDWLSRQEFFEKRFEYLRSWHDCDDFEGHRMLFIKGIAICGILLLFCFLMALYYFYGR</sequence>
<dbReference type="EMBL" id="JBJUIK010000010">
    <property type="protein sequence ID" value="KAL3515885.1"/>
    <property type="molecule type" value="Genomic_DNA"/>
</dbReference>
<keyword evidence="1" id="KW-0812">Transmembrane</keyword>
<comment type="caution">
    <text evidence="2">The sequence shown here is derived from an EMBL/GenBank/DDBJ whole genome shotgun (WGS) entry which is preliminary data.</text>
</comment>
<evidence type="ECO:0000256" key="1">
    <source>
        <dbReference type="SAM" id="Phobius"/>
    </source>
</evidence>
<dbReference type="AlphaFoldDB" id="A0ABD2Z8U5"/>
<keyword evidence="1" id="KW-0472">Membrane</keyword>
<feature type="transmembrane region" description="Helical" evidence="1">
    <location>
        <begin position="64"/>
        <end position="88"/>
    </location>
</feature>
<evidence type="ECO:0008006" key="4">
    <source>
        <dbReference type="Google" id="ProtNLM"/>
    </source>
</evidence>
<protein>
    <recommendedName>
        <fullName evidence="4">SMODS and SLOG-associating 2TM effector domain-containing protein</fullName>
    </recommendedName>
</protein>
<gene>
    <name evidence="2" type="ORF">ACH5RR_022787</name>
</gene>
<proteinExistence type="predicted"/>
<keyword evidence="1" id="KW-1133">Transmembrane helix</keyword>
<organism evidence="2 3">
    <name type="scientific">Cinchona calisaya</name>
    <dbReference type="NCBI Taxonomy" id="153742"/>
    <lineage>
        <taxon>Eukaryota</taxon>
        <taxon>Viridiplantae</taxon>
        <taxon>Streptophyta</taxon>
        <taxon>Embryophyta</taxon>
        <taxon>Tracheophyta</taxon>
        <taxon>Spermatophyta</taxon>
        <taxon>Magnoliopsida</taxon>
        <taxon>eudicotyledons</taxon>
        <taxon>Gunneridae</taxon>
        <taxon>Pentapetalae</taxon>
        <taxon>asterids</taxon>
        <taxon>lamiids</taxon>
        <taxon>Gentianales</taxon>
        <taxon>Rubiaceae</taxon>
        <taxon>Cinchonoideae</taxon>
        <taxon>Cinchoneae</taxon>
        <taxon>Cinchona</taxon>
    </lineage>
</organism>
<reference evidence="2 3" key="1">
    <citation type="submission" date="2024-11" db="EMBL/GenBank/DDBJ databases">
        <title>A near-complete genome assembly of Cinchona calisaya.</title>
        <authorList>
            <person name="Lian D.C."/>
            <person name="Zhao X.W."/>
            <person name="Wei L."/>
        </authorList>
    </citation>
    <scope>NUCLEOTIDE SEQUENCE [LARGE SCALE GENOMIC DNA]</scope>
    <source>
        <tissue evidence="2">Nenye</tissue>
    </source>
</reference>
<accession>A0ABD2Z8U5</accession>